<gene>
    <name evidence="2" type="ORF">S01H1_42071</name>
</gene>
<dbReference type="SUPFAM" id="SSF52540">
    <property type="entry name" value="P-loop containing nucleoside triphosphate hydrolases"/>
    <property type="match status" value="1"/>
</dbReference>
<dbReference type="Pfam" id="PF00005">
    <property type="entry name" value="ABC_tran"/>
    <property type="match status" value="1"/>
</dbReference>
<proteinExistence type="predicted"/>
<dbReference type="GO" id="GO:0016887">
    <property type="term" value="F:ATP hydrolysis activity"/>
    <property type="evidence" value="ECO:0007669"/>
    <property type="project" value="InterPro"/>
</dbReference>
<evidence type="ECO:0000313" key="2">
    <source>
        <dbReference type="EMBL" id="GAG03740.1"/>
    </source>
</evidence>
<dbReference type="AlphaFoldDB" id="X0UDQ9"/>
<accession>X0UDQ9</accession>
<evidence type="ECO:0000259" key="1">
    <source>
        <dbReference type="PROSITE" id="PS50893"/>
    </source>
</evidence>
<dbReference type="InterPro" id="IPR027417">
    <property type="entry name" value="P-loop_NTPase"/>
</dbReference>
<comment type="caution">
    <text evidence="2">The sequence shown here is derived from an EMBL/GenBank/DDBJ whole genome shotgun (WGS) entry which is preliminary data.</text>
</comment>
<dbReference type="PANTHER" id="PTHR24221:SF587">
    <property type="entry name" value="ABC TRANSPORTER RELATED"/>
    <property type="match status" value="1"/>
</dbReference>
<dbReference type="Gene3D" id="3.40.50.300">
    <property type="entry name" value="P-loop containing nucleotide triphosphate hydrolases"/>
    <property type="match status" value="1"/>
</dbReference>
<feature type="non-terminal residue" evidence="2">
    <location>
        <position position="1"/>
    </location>
</feature>
<dbReference type="InterPro" id="IPR039421">
    <property type="entry name" value="Type_1_exporter"/>
</dbReference>
<protein>
    <recommendedName>
        <fullName evidence="1">ABC transporter domain-containing protein</fullName>
    </recommendedName>
</protein>
<dbReference type="EMBL" id="BARS01026716">
    <property type="protein sequence ID" value="GAG03740.1"/>
    <property type="molecule type" value="Genomic_DNA"/>
</dbReference>
<organism evidence="2">
    <name type="scientific">marine sediment metagenome</name>
    <dbReference type="NCBI Taxonomy" id="412755"/>
    <lineage>
        <taxon>unclassified sequences</taxon>
        <taxon>metagenomes</taxon>
        <taxon>ecological metagenomes</taxon>
    </lineage>
</organism>
<dbReference type="InterPro" id="IPR003439">
    <property type="entry name" value="ABC_transporter-like_ATP-bd"/>
</dbReference>
<dbReference type="PROSITE" id="PS00211">
    <property type="entry name" value="ABC_TRANSPORTER_1"/>
    <property type="match status" value="1"/>
</dbReference>
<dbReference type="PANTHER" id="PTHR24221">
    <property type="entry name" value="ATP-BINDING CASSETTE SUB-FAMILY B"/>
    <property type="match status" value="1"/>
</dbReference>
<dbReference type="InterPro" id="IPR017871">
    <property type="entry name" value="ABC_transporter-like_CS"/>
</dbReference>
<dbReference type="GO" id="GO:0042626">
    <property type="term" value="F:ATPase-coupled transmembrane transporter activity"/>
    <property type="evidence" value="ECO:0007669"/>
    <property type="project" value="TreeGrafter"/>
</dbReference>
<dbReference type="GO" id="GO:0005524">
    <property type="term" value="F:ATP binding"/>
    <property type="evidence" value="ECO:0007669"/>
    <property type="project" value="InterPro"/>
</dbReference>
<reference evidence="2" key="1">
    <citation type="journal article" date="2014" name="Front. Microbiol.">
        <title>High frequency of phylogenetically diverse reductive dehalogenase-homologous genes in deep subseafloor sedimentary metagenomes.</title>
        <authorList>
            <person name="Kawai M."/>
            <person name="Futagami T."/>
            <person name="Toyoda A."/>
            <person name="Takaki Y."/>
            <person name="Nishi S."/>
            <person name="Hori S."/>
            <person name="Arai W."/>
            <person name="Tsubouchi T."/>
            <person name="Morono Y."/>
            <person name="Uchiyama I."/>
            <person name="Ito T."/>
            <person name="Fujiyama A."/>
            <person name="Inagaki F."/>
            <person name="Takami H."/>
        </authorList>
    </citation>
    <scope>NUCLEOTIDE SEQUENCE</scope>
    <source>
        <strain evidence="2">Expedition CK06-06</strain>
    </source>
</reference>
<feature type="domain" description="ABC transporter" evidence="1">
    <location>
        <begin position="9"/>
        <end position="179"/>
    </location>
</feature>
<dbReference type="PROSITE" id="PS50893">
    <property type="entry name" value="ABC_TRANSPORTER_2"/>
    <property type="match status" value="1"/>
</dbReference>
<sequence>KGQILLDGVPIEELDLSHLRAQMAVVLQDVFIFAGDIMDNIKLRSSITEETAIEAARFVNADFVEELPDGYHTEVKERGVTLSVGERQLLSFARAVAFDPKILVLDEATASIDSHTEHLIQNSLRKIMQGRTSIVIAHRLSTIREADNIIVLHQGEILEQGTHNELLQRGGLYAALHNLQFSETETRHSFESDALET</sequence>
<name>X0UDQ9_9ZZZZ</name>